<keyword evidence="1" id="KW-0472">Membrane</keyword>
<feature type="transmembrane region" description="Helical" evidence="1">
    <location>
        <begin position="68"/>
        <end position="89"/>
    </location>
</feature>
<evidence type="ECO:0000313" key="2">
    <source>
        <dbReference type="EMBL" id="MEY8246628.1"/>
    </source>
</evidence>
<proteinExistence type="predicted"/>
<reference evidence="2 3" key="1">
    <citation type="submission" date="2024-03" db="EMBL/GenBank/DDBJ databases">
        <title>Mouse gut bacterial collection (mGBC) of GemPharmatech.</title>
        <authorList>
            <person name="He Y."/>
            <person name="Dong L."/>
            <person name="Wu D."/>
            <person name="Gao X."/>
            <person name="Lin Z."/>
        </authorList>
    </citation>
    <scope>NUCLEOTIDE SEQUENCE [LARGE SCALE GENOMIC DNA]</scope>
    <source>
        <strain evidence="2 3">54-13</strain>
    </source>
</reference>
<accession>A0ABV4CYZ1</accession>
<evidence type="ECO:0000256" key="1">
    <source>
        <dbReference type="SAM" id="Phobius"/>
    </source>
</evidence>
<comment type="caution">
    <text evidence="2">The sequence shown here is derived from an EMBL/GenBank/DDBJ whole genome shotgun (WGS) entry which is preliminary data.</text>
</comment>
<organism evidence="2 3">
    <name type="scientific">Heminiphilus faecis</name>
    <dbReference type="NCBI Taxonomy" id="2601703"/>
    <lineage>
        <taxon>Bacteria</taxon>
        <taxon>Pseudomonadati</taxon>
        <taxon>Bacteroidota</taxon>
        <taxon>Bacteroidia</taxon>
        <taxon>Bacteroidales</taxon>
        <taxon>Muribaculaceae</taxon>
        <taxon>Heminiphilus</taxon>
    </lineage>
</organism>
<keyword evidence="1" id="KW-0812">Transmembrane</keyword>
<keyword evidence="3" id="KW-1185">Reference proteome</keyword>
<gene>
    <name evidence="2" type="ORF">AAK873_13550</name>
</gene>
<dbReference type="Proteomes" id="UP001565200">
    <property type="component" value="Unassembled WGS sequence"/>
</dbReference>
<feature type="transmembrane region" description="Helical" evidence="1">
    <location>
        <begin position="21"/>
        <end position="41"/>
    </location>
</feature>
<feature type="non-terminal residue" evidence="2">
    <location>
        <position position="1"/>
    </location>
</feature>
<evidence type="ECO:0000313" key="3">
    <source>
        <dbReference type="Proteomes" id="UP001565200"/>
    </source>
</evidence>
<evidence type="ECO:0008006" key="4">
    <source>
        <dbReference type="Google" id="ProtNLM"/>
    </source>
</evidence>
<sequence length="150" mass="16520">GVKIKLFSGVKRTLLPGVNQPRLFQGVNTVFGIFFALILWLGGRSIVCLFIDTTDTDVIELATTGARFMAMAFLFNGINIFAASYYTAIDRPSMSLVVASLRSIIFLTAGILLLPQYFGVDGIWATTLIAEILTLVVVCIIFKYTRIQTK</sequence>
<keyword evidence="1" id="KW-1133">Transmembrane helix</keyword>
<dbReference type="EMBL" id="JBCLPP010000063">
    <property type="protein sequence ID" value="MEY8246628.1"/>
    <property type="molecule type" value="Genomic_DNA"/>
</dbReference>
<protein>
    <recommendedName>
        <fullName evidence="4">MATE family efflux transporter</fullName>
    </recommendedName>
</protein>
<feature type="transmembrane region" description="Helical" evidence="1">
    <location>
        <begin position="123"/>
        <end position="142"/>
    </location>
</feature>
<name>A0ABV4CYZ1_9BACT</name>
<feature type="transmembrane region" description="Helical" evidence="1">
    <location>
        <begin position="96"/>
        <end position="117"/>
    </location>
</feature>